<evidence type="ECO:0000259" key="1">
    <source>
        <dbReference type="Pfam" id="PF01261"/>
    </source>
</evidence>
<dbReference type="Pfam" id="PF01261">
    <property type="entry name" value="AP_endonuc_2"/>
    <property type="match status" value="1"/>
</dbReference>
<feature type="domain" description="Xylose isomerase-like TIM barrel" evidence="1">
    <location>
        <begin position="26"/>
        <end position="295"/>
    </location>
</feature>
<protein>
    <submittedName>
        <fullName evidence="2">Sugar phosphate isomerase/epimerase</fullName>
    </submittedName>
</protein>
<dbReference type="InterPro" id="IPR036237">
    <property type="entry name" value="Xyl_isomerase-like_sf"/>
</dbReference>
<evidence type="ECO:0000313" key="3">
    <source>
        <dbReference type="Proteomes" id="UP000476064"/>
    </source>
</evidence>
<dbReference type="Gene3D" id="3.20.20.150">
    <property type="entry name" value="Divalent-metal-dependent TIM barrel enzymes"/>
    <property type="match status" value="1"/>
</dbReference>
<sequence>MKGRGIGVSIMSDDVVAKRDVLKGKLDKALAIGFDTIELPIHGMRVLLNGRLNEPLLDSYVRLLSQYPLKYTMHAPFSINLFDQADGERHFALLLQSIRVCGAVGAETLVYHPGRYVTEEMLTYRNFWPQYSEADKQRLLERERNWMRQAGDEARKIGLRIGMENMRPYLDNPDYCYSTDPIALAEQVERVDHPSIGVTLDVGHLHLAMQDLPYSVEEAVERLRPHIVHLHLHDNFGRPSFSLEKNQFDMLPVGRGDMHMPIGFGDVPMDRIARQLGSQIDGYLIHEIRGMYEDEWPRLQQSLLAAAQGIAI</sequence>
<dbReference type="GO" id="GO:0016853">
    <property type="term" value="F:isomerase activity"/>
    <property type="evidence" value="ECO:0007669"/>
    <property type="project" value="UniProtKB-KW"/>
</dbReference>
<name>A0A6C0G0L0_9BACL</name>
<reference evidence="2 3" key="1">
    <citation type="submission" date="2020-01" db="EMBL/GenBank/DDBJ databases">
        <title>Paenibacillus sp. nov., isolated from tomato rhizosphere.</title>
        <authorList>
            <person name="Weon H.-Y."/>
            <person name="Lee S.A."/>
        </authorList>
    </citation>
    <scope>NUCLEOTIDE SEQUENCE [LARGE SCALE GENOMIC DNA]</scope>
    <source>
        <strain evidence="2 3">12200R-189</strain>
    </source>
</reference>
<accession>A0A6C0G0L0</accession>
<dbReference type="Proteomes" id="UP000476064">
    <property type="component" value="Chromosome"/>
</dbReference>
<dbReference type="InterPro" id="IPR050312">
    <property type="entry name" value="IolE/XylAMocC-like"/>
</dbReference>
<proteinExistence type="predicted"/>
<dbReference type="PANTHER" id="PTHR12110:SF53">
    <property type="entry name" value="BLR5974 PROTEIN"/>
    <property type="match status" value="1"/>
</dbReference>
<dbReference type="KEGG" id="plyc:GXP70_25180"/>
<dbReference type="RefSeq" id="WP_162359356.1">
    <property type="nucleotide sequence ID" value="NZ_CP048209.1"/>
</dbReference>
<dbReference type="PANTHER" id="PTHR12110">
    <property type="entry name" value="HYDROXYPYRUVATE ISOMERASE"/>
    <property type="match status" value="1"/>
</dbReference>
<gene>
    <name evidence="2" type="ORF">GXP70_25180</name>
</gene>
<keyword evidence="3" id="KW-1185">Reference proteome</keyword>
<dbReference type="AlphaFoldDB" id="A0A6C0G0L0"/>
<evidence type="ECO:0000313" key="2">
    <source>
        <dbReference type="EMBL" id="QHT62926.1"/>
    </source>
</evidence>
<organism evidence="2 3">
    <name type="scientific">Paenibacillus lycopersici</name>
    <dbReference type="NCBI Taxonomy" id="2704462"/>
    <lineage>
        <taxon>Bacteria</taxon>
        <taxon>Bacillati</taxon>
        <taxon>Bacillota</taxon>
        <taxon>Bacilli</taxon>
        <taxon>Bacillales</taxon>
        <taxon>Paenibacillaceae</taxon>
        <taxon>Paenibacillus</taxon>
    </lineage>
</organism>
<dbReference type="SUPFAM" id="SSF51658">
    <property type="entry name" value="Xylose isomerase-like"/>
    <property type="match status" value="1"/>
</dbReference>
<dbReference type="InterPro" id="IPR013022">
    <property type="entry name" value="Xyl_isomerase-like_TIM-brl"/>
</dbReference>
<dbReference type="EMBL" id="CP048209">
    <property type="protein sequence ID" value="QHT62926.1"/>
    <property type="molecule type" value="Genomic_DNA"/>
</dbReference>
<keyword evidence="2" id="KW-0413">Isomerase</keyword>